<evidence type="ECO:0000313" key="3">
    <source>
        <dbReference type="Proteomes" id="UP000054735"/>
    </source>
</evidence>
<accession>A0A378IAK1</accession>
<keyword evidence="3" id="KW-1185">Reference proteome</keyword>
<dbReference type="Gene3D" id="1.25.10.10">
    <property type="entry name" value="Leucine-rich Repeat Variant"/>
    <property type="match status" value="2"/>
</dbReference>
<sequence>MTLLEQSPHILARLYLWHKPFNELVAYRPINHNTCQAADLVLFSRDGAESIRLQEIFLEQWAALTPEVLRTRINTSLISYLRRHIHYKTVSLRYRFLGMIVLAAFHNIHLEIDDELFKQLSSRLFAGIFQQQTLKPLHMVFNYLSSNQIKSISVSIRDILENEKHYDYDTALFHLTALAPKLPQDSLLSFLPFLVDGLATSSERTRTFVIECLKAFVSKLTTKHQLALCSRLLSNLQGSMISPSSIYQCLGSFESLLSPSVRRVIIPQILQEMRTHQTANRQHLIQCNVMFTSSFTKAEQDQLFMVLLANLKCGDENRRIHTLQEIDSLKHLSSPFVSRVIPFITNKLMDNSVLCRQLAQTLLVRLAPGLKKKILNRQAVRLGNILNSNQSSILDAIHCAGQLAPLLEDEEMNDICSKLICKLSPENQLCRPALKVLASLLPRLHDQNNDMLMQKLFQMLHSNAYPIILDGLKLCAYKFSTHIAPEVKQRLLELWHSDDFYARRCRPQILDCLGACHSVLSRDEIISLTREAIEMTEDERQLHVVVSIINFLTILKDKMDTDTLNRVINQWAGSLSHRWSTNAEELEYVFPIRQSILQFISNVAPLLTVPQANRLGEILLRESHTHSSQETASVFFALAQQLSSPDSLKLLLGLMNTAHELNAYTGLKSPLCLKLIYPLLRQEEADNVMRIIIAKTESKNPCERFQAANYFNHLLTILSPQQIERLLPFIYKGLTDEKPYTYLQSLKTLEWIQLNTAINLEVVLTAGFNNMLLHKPGRDSKLAATMEPACNLLVNNIPGQIDTSEELSSTGIFMKCFIETLEKTRHLLTPACKMDETGSQMSP</sequence>
<dbReference type="RefSeq" id="WP_058522653.1">
    <property type="nucleotide sequence ID" value="NZ_CAAAHV010000006.1"/>
</dbReference>
<protein>
    <submittedName>
        <fullName evidence="2">Uncharacterized protein</fullName>
    </submittedName>
</protein>
<proteinExistence type="predicted"/>
<dbReference type="EMBL" id="UGNW01000001">
    <property type="protein sequence ID" value="STX31886.1"/>
    <property type="molecule type" value="Genomic_DNA"/>
</dbReference>
<dbReference type="EMBL" id="LNXT01000006">
    <property type="protein sequence ID" value="KTC75163.1"/>
    <property type="molecule type" value="Genomic_DNA"/>
</dbReference>
<reference evidence="2 4" key="2">
    <citation type="submission" date="2018-06" db="EMBL/GenBank/DDBJ databases">
        <authorList>
            <consortium name="Pathogen Informatics"/>
            <person name="Doyle S."/>
        </authorList>
    </citation>
    <scope>NUCLEOTIDE SEQUENCE [LARGE SCALE GENOMIC DNA]</scope>
    <source>
        <strain evidence="2 4">NCTC12437</strain>
    </source>
</reference>
<evidence type="ECO:0000313" key="2">
    <source>
        <dbReference type="EMBL" id="STX31886.1"/>
    </source>
</evidence>
<evidence type="ECO:0000313" key="1">
    <source>
        <dbReference type="EMBL" id="KTC75163.1"/>
    </source>
</evidence>
<gene>
    <name evidence="1" type="ORF">Lbir_0537</name>
    <name evidence="2" type="ORF">NCTC12437_01661</name>
</gene>
<dbReference type="InterPro" id="IPR011989">
    <property type="entry name" value="ARM-like"/>
</dbReference>
<dbReference type="Proteomes" id="UP000255066">
    <property type="component" value="Unassembled WGS sequence"/>
</dbReference>
<organism evidence="2 4">
    <name type="scientific">Legionella birminghamensis</name>
    <dbReference type="NCBI Taxonomy" id="28083"/>
    <lineage>
        <taxon>Bacteria</taxon>
        <taxon>Pseudomonadati</taxon>
        <taxon>Pseudomonadota</taxon>
        <taxon>Gammaproteobacteria</taxon>
        <taxon>Legionellales</taxon>
        <taxon>Legionellaceae</taxon>
        <taxon>Legionella</taxon>
    </lineage>
</organism>
<name>A0A378IAK1_9GAMM</name>
<dbReference type="InterPro" id="IPR016024">
    <property type="entry name" value="ARM-type_fold"/>
</dbReference>
<dbReference type="AlphaFoldDB" id="A0A378IAK1"/>
<dbReference type="OrthoDB" id="5651706at2"/>
<dbReference type="STRING" id="28083.Lbir_0537"/>
<dbReference type="Proteomes" id="UP000054735">
    <property type="component" value="Unassembled WGS sequence"/>
</dbReference>
<dbReference type="SUPFAM" id="SSF48371">
    <property type="entry name" value="ARM repeat"/>
    <property type="match status" value="1"/>
</dbReference>
<evidence type="ECO:0000313" key="4">
    <source>
        <dbReference type="Proteomes" id="UP000255066"/>
    </source>
</evidence>
<reference evidence="1 3" key="1">
    <citation type="submission" date="2015-11" db="EMBL/GenBank/DDBJ databases">
        <title>Genomic analysis of 38 Legionella species identifies large and diverse effector repertoires.</title>
        <authorList>
            <person name="Burstein D."/>
            <person name="Amaro F."/>
            <person name="Zusman T."/>
            <person name="Lifshitz Z."/>
            <person name="Cohen O."/>
            <person name="Gilbert J.A."/>
            <person name="Pupko T."/>
            <person name="Shuman H.A."/>
            <person name="Segal G."/>
        </authorList>
    </citation>
    <scope>NUCLEOTIDE SEQUENCE [LARGE SCALE GENOMIC DNA]</scope>
    <source>
        <strain evidence="1 3">CDC#1407-AL-14</strain>
    </source>
</reference>